<dbReference type="InterPro" id="IPR015943">
    <property type="entry name" value="WD40/YVTN_repeat-like_dom_sf"/>
</dbReference>
<dbReference type="Pfam" id="PF23341">
    <property type="entry name" value="PEP5_VPS11_N"/>
    <property type="match status" value="1"/>
</dbReference>
<proteinExistence type="inferred from homology"/>
<dbReference type="InterPro" id="IPR001841">
    <property type="entry name" value="Znf_RING"/>
</dbReference>
<dbReference type="AlphaFoldDB" id="A0A7M5UWY9"/>
<keyword evidence="5 10" id="KW-0863">Zinc-finger</keyword>
<evidence type="ECO:0000256" key="6">
    <source>
        <dbReference type="ARBA" id="ARBA00022833"/>
    </source>
</evidence>
<keyword evidence="8 9" id="KW-0472">Membrane</keyword>
<dbReference type="GeneID" id="136817354"/>
<dbReference type="GO" id="GO:0048284">
    <property type="term" value="P:organelle fusion"/>
    <property type="evidence" value="ECO:0007669"/>
    <property type="project" value="TreeGrafter"/>
</dbReference>
<dbReference type="InterPro" id="IPR011990">
    <property type="entry name" value="TPR-like_helical_dom_sf"/>
</dbReference>
<protein>
    <recommendedName>
        <fullName evidence="9">Vacuolar protein sorting-associated protein 11 homolog</fullName>
    </recommendedName>
</protein>
<feature type="repeat" description="CHCR" evidence="11">
    <location>
        <begin position="580"/>
        <end position="749"/>
    </location>
</feature>
<dbReference type="SUPFAM" id="SSF50978">
    <property type="entry name" value="WD40 repeat-like"/>
    <property type="match status" value="1"/>
</dbReference>
<dbReference type="GO" id="GO:0006886">
    <property type="term" value="P:intracellular protein transport"/>
    <property type="evidence" value="ECO:0007669"/>
    <property type="project" value="UniProtKB-UniRule"/>
</dbReference>
<evidence type="ECO:0000256" key="2">
    <source>
        <dbReference type="ARBA" id="ARBA00007070"/>
    </source>
</evidence>
<evidence type="ECO:0000256" key="7">
    <source>
        <dbReference type="ARBA" id="ARBA00022927"/>
    </source>
</evidence>
<dbReference type="OrthoDB" id="26184at2759"/>
<organism evidence="14 15">
    <name type="scientific">Clytia hemisphaerica</name>
    <dbReference type="NCBI Taxonomy" id="252671"/>
    <lineage>
        <taxon>Eukaryota</taxon>
        <taxon>Metazoa</taxon>
        <taxon>Cnidaria</taxon>
        <taxon>Hydrozoa</taxon>
        <taxon>Hydroidolina</taxon>
        <taxon>Leptothecata</taxon>
        <taxon>Obeliida</taxon>
        <taxon>Clytiidae</taxon>
        <taxon>Clytia</taxon>
    </lineage>
</organism>
<evidence type="ECO:0000256" key="4">
    <source>
        <dbReference type="ARBA" id="ARBA00022723"/>
    </source>
</evidence>
<dbReference type="Proteomes" id="UP000594262">
    <property type="component" value="Unplaced"/>
</dbReference>
<dbReference type="InterPro" id="IPR013083">
    <property type="entry name" value="Znf_RING/FYVE/PHD"/>
</dbReference>
<dbReference type="InterPro" id="IPR000547">
    <property type="entry name" value="Clathrin_H-chain/VPS_repeat"/>
</dbReference>
<keyword evidence="3" id="KW-0813">Transport</keyword>
<dbReference type="GO" id="GO:0007032">
    <property type="term" value="P:endosome organization"/>
    <property type="evidence" value="ECO:0007669"/>
    <property type="project" value="TreeGrafter"/>
</dbReference>
<dbReference type="GO" id="GO:0008270">
    <property type="term" value="F:zinc ion binding"/>
    <property type="evidence" value="ECO:0007669"/>
    <property type="project" value="UniProtKB-KW"/>
</dbReference>
<evidence type="ECO:0000256" key="3">
    <source>
        <dbReference type="ARBA" id="ARBA00022448"/>
    </source>
</evidence>
<evidence type="ECO:0000313" key="15">
    <source>
        <dbReference type="Proteomes" id="UP000594262"/>
    </source>
</evidence>
<dbReference type="PIRSF" id="PIRSF007860">
    <property type="entry name" value="VPS11"/>
    <property type="match status" value="1"/>
</dbReference>
<dbReference type="InterPro" id="IPR057308">
    <property type="entry name" value="CHCR_PEP5_VPS11"/>
</dbReference>
<dbReference type="PANTHER" id="PTHR23323:SF24">
    <property type="entry name" value="VACUOLAR PROTEIN SORTING-ASSOCIATED PROTEIN 11 HOMOLOG"/>
    <property type="match status" value="1"/>
</dbReference>
<evidence type="ECO:0000256" key="12">
    <source>
        <dbReference type="SAM" id="Coils"/>
    </source>
</evidence>
<evidence type="ECO:0000256" key="1">
    <source>
        <dbReference type="ARBA" id="ARBA00004492"/>
    </source>
</evidence>
<feature type="coiled-coil region" evidence="12">
    <location>
        <begin position="792"/>
        <end position="826"/>
    </location>
</feature>
<dbReference type="InterPro" id="IPR016024">
    <property type="entry name" value="ARM-type_fold"/>
</dbReference>
<evidence type="ECO:0000256" key="8">
    <source>
        <dbReference type="ARBA" id="ARBA00023136"/>
    </source>
</evidence>
<dbReference type="PROSITE" id="PS50089">
    <property type="entry name" value="ZF_RING_2"/>
    <property type="match status" value="1"/>
</dbReference>
<name>A0A7M5UWY9_9CNID</name>
<dbReference type="Gene3D" id="1.25.40.10">
    <property type="entry name" value="Tetratricopeptide repeat domain"/>
    <property type="match status" value="1"/>
</dbReference>
<dbReference type="InterPro" id="IPR036322">
    <property type="entry name" value="WD40_repeat_dom_sf"/>
</dbReference>
<dbReference type="PROSITE" id="PS50236">
    <property type="entry name" value="CHCR"/>
    <property type="match status" value="2"/>
</dbReference>
<evidence type="ECO:0000256" key="10">
    <source>
        <dbReference type="PROSITE-ProRule" id="PRU00175"/>
    </source>
</evidence>
<dbReference type="GO" id="GO:0031902">
    <property type="term" value="C:late endosome membrane"/>
    <property type="evidence" value="ECO:0007669"/>
    <property type="project" value="UniProtKB-SubCell"/>
</dbReference>
<dbReference type="Pfam" id="PF23356">
    <property type="entry name" value="TPR_PEP5_VPS11"/>
    <property type="match status" value="1"/>
</dbReference>
<evidence type="ECO:0000259" key="13">
    <source>
        <dbReference type="PROSITE" id="PS50089"/>
    </source>
</evidence>
<keyword evidence="12" id="KW-0175">Coiled coil</keyword>
<comment type="subcellular location">
    <subcellularLocation>
        <location evidence="1">Late endosome membrane</location>
        <topology evidence="1">Peripheral membrane protein</topology>
        <orientation evidence="1">Cytoplasmic side</orientation>
    </subcellularLocation>
</comment>
<dbReference type="FunFam" id="3.30.40.10:FF:000258">
    <property type="entry name" value="Vacuolar protein sorting-associated protein 11 homolog"/>
    <property type="match status" value="1"/>
</dbReference>
<dbReference type="InterPro" id="IPR057307">
    <property type="entry name" value="PEP5_VPS11_N"/>
</dbReference>
<dbReference type="GO" id="GO:0030674">
    <property type="term" value="F:protein-macromolecule adaptor activity"/>
    <property type="evidence" value="ECO:0007669"/>
    <property type="project" value="TreeGrafter"/>
</dbReference>
<dbReference type="GO" id="GO:0006904">
    <property type="term" value="P:vesicle docking involved in exocytosis"/>
    <property type="evidence" value="ECO:0007669"/>
    <property type="project" value="TreeGrafter"/>
</dbReference>
<dbReference type="SUPFAM" id="SSF48371">
    <property type="entry name" value="ARM repeat"/>
    <property type="match status" value="1"/>
</dbReference>
<keyword evidence="6" id="KW-0862">Zinc</keyword>
<dbReference type="Pfam" id="PF13923">
    <property type="entry name" value="zf-C3HC4_2"/>
    <property type="match status" value="1"/>
</dbReference>
<keyword evidence="15" id="KW-1185">Reference proteome</keyword>
<evidence type="ECO:0000256" key="11">
    <source>
        <dbReference type="PROSITE-ProRule" id="PRU01006"/>
    </source>
</evidence>
<dbReference type="Pfam" id="PF12451">
    <property type="entry name" value="VPS11_C"/>
    <property type="match status" value="1"/>
</dbReference>
<dbReference type="Gene3D" id="3.30.40.10">
    <property type="entry name" value="Zinc/RING finger domain, C3HC4 (zinc finger)"/>
    <property type="match status" value="1"/>
</dbReference>
<dbReference type="GO" id="GO:0030897">
    <property type="term" value="C:HOPS complex"/>
    <property type="evidence" value="ECO:0007669"/>
    <property type="project" value="TreeGrafter"/>
</dbReference>
<evidence type="ECO:0000313" key="14">
    <source>
        <dbReference type="EnsemblMetazoa" id="CLYHEMP002628.1"/>
    </source>
</evidence>
<evidence type="ECO:0000256" key="9">
    <source>
        <dbReference type="PIRNR" id="PIRNR007860"/>
    </source>
</evidence>
<dbReference type="EnsemblMetazoa" id="CLYHEMT002628.1">
    <property type="protein sequence ID" value="CLYHEMP002628.1"/>
    <property type="gene ID" value="CLYHEMG002628"/>
</dbReference>
<dbReference type="RefSeq" id="XP_066929796.1">
    <property type="nucleotide sequence ID" value="XM_067073695.1"/>
</dbReference>
<dbReference type="InterPro" id="IPR016528">
    <property type="entry name" value="VPS11"/>
</dbReference>
<dbReference type="GO" id="GO:0007033">
    <property type="term" value="P:vacuole organization"/>
    <property type="evidence" value="ECO:0007669"/>
    <property type="project" value="TreeGrafter"/>
</dbReference>
<comment type="similarity">
    <text evidence="2 9">Belongs to the VPS11 family.</text>
</comment>
<feature type="domain" description="RING-type" evidence="13">
    <location>
        <begin position="835"/>
        <end position="874"/>
    </location>
</feature>
<reference evidence="14" key="1">
    <citation type="submission" date="2021-01" db="UniProtKB">
        <authorList>
            <consortium name="EnsemblMetazoa"/>
        </authorList>
    </citation>
    <scope>IDENTIFICATION</scope>
</reference>
<keyword evidence="4" id="KW-0479">Metal-binding</keyword>
<accession>A0A7M5UWY9</accession>
<dbReference type="Gene3D" id="2.130.10.10">
    <property type="entry name" value="YVTN repeat-like/Quinoprotein amine dehydrogenase"/>
    <property type="match status" value="1"/>
</dbReference>
<keyword evidence="7" id="KW-0653">Protein transport</keyword>
<dbReference type="SUPFAM" id="SSF57850">
    <property type="entry name" value="RING/U-box"/>
    <property type="match status" value="1"/>
</dbReference>
<dbReference type="PANTHER" id="PTHR23323">
    <property type="entry name" value="VACUOLAR PROTEIN SORTING-ASSOCIATED PROTEIN"/>
    <property type="match status" value="1"/>
</dbReference>
<sequence length="949" mass="108537">MAFSQWRKFNFFDREILKDPVSKGNFEHLKNITPSCHASGRGIILFGDVEGYLHQLSRELDFKSFKIYELSVSHLFQLKQHSILVTVGEDEVGVNPMIKVWNFDKINPSTGNPTCVRMLRALAGNRAVQVSSIAVHENLSQMAVGFVDGTVTIIKGDITNSRHSKARTIHEDKYPITGLAFKQVGNKIVLFVSTTEAVLSFNVTSKDHKETLAEFGAGVGCSAISDVAQDNMFIIANPDALYFFHTDSMGPCFAFEGEKKMICWFRGYLVVVSKEMKQLPRTSGTAMGMNVLSIYDIENKFIAYSAPFPDVIAVLGEWGSLHVVTGDGKVFQLEEKDTQTKLETLFRKNMYDMAISLAKSQHYSDGLIEIFRQYGDHLYSKGNHDGAIQQYIRTIGHLEPSYVIRKFLDAQRIHNLTEYLQALHEKGLANTDHTTLLLNCYTKLKSVEKLNDFIHTDNELNFDVETAIRVCRQANYFEHALELAEKFDQHEWYLKIQLEDNKDYAKALNYMKRLKFLEAEANLKSYGKLLMESVPDETTEFLKQLCTDYRPIEVKKKAEKQDVAPSTTNGTTSNIGASLVSGTINMESVTPPRRIERSHPDDFIHIFVHQRPKLKEFLQHMVKERNDCSNVTYNTLLELYLHDASVANSNKEYEKGAVEENKALSLLTNAQAKYDLDHAMVLSQMHNFKRGILFLYEKAKSYQLILRYHMDHEDYDAIIEDCKNYGVKDASLWSQALAYFASKEEACKSHIIDVLNHIDKINLMSPLHVIETLAHNSTATLGVVKDYIIRRLQQENEQIAKDERMIRKYREDTEKMRSQIEELQTCAKIFQSSKCMICSRPLELPAVHFLCGDSFHQACFESYAESENECPVCTPENRKVMDIIRSQENNTQLHEQFNKQIEKAPDGFAVVADYFGRGVFNKVTLYTDSKTQQPMLPVDPQKQRQTLFE</sequence>
<dbReference type="CDD" id="cd16688">
    <property type="entry name" value="RING-H2_Vps11"/>
    <property type="match status" value="1"/>
</dbReference>
<dbReference type="InterPro" id="IPR024763">
    <property type="entry name" value="VPS11_C"/>
</dbReference>
<evidence type="ECO:0000256" key="5">
    <source>
        <dbReference type="ARBA" id="ARBA00022771"/>
    </source>
</evidence>
<feature type="repeat" description="CHCR" evidence="11">
    <location>
        <begin position="391"/>
        <end position="539"/>
    </location>
</feature>